<proteinExistence type="predicted"/>
<accession>A0A6J1FZJ0</accession>
<dbReference type="PROSITE" id="PS50181">
    <property type="entry name" value="FBOX"/>
    <property type="match status" value="1"/>
</dbReference>
<sequence length="946" mass="101698">MALNFSYRPIFPAHLSEENSVSPMSISGGFVVDGAPERNSDVYGMSWLINRELENCLDFLEDTYEGGGSRDCVPGDVLDLLPSDPFGMDMSTTFTAITGWLDDLNVDYGGGGGGGGGGSGRDERVLVDESNQLFAGLNYIWNNAFRLQSFPHGNEGIVHSSGERGGFSEWSDGRNVGGLSCHTDPQSSYVVDTIQTLGIEPEISGGGFGSWSDERNAGGLSCHTDLESPFVLDTIQTLGIEPEISGGGFGAWSDGRTAGCVSFRTDLESPRHVVDTIQAFSIEPEISGGGFGAWSDGRTVGCVSLRTDLESPRHVMDTIQTLGIEPEISGGGFGAWSDGRTADCVSFRTDLESPRHVVDTIQTLGIEPEISGGGFGAWSDGRTAGCVSFRTDLESPRHVVDTIQTLGIEPEISGGGFSTWSDGRTAGCVSFCTDLESPRHVVDTIRTYSIDPEISGRGFGAWSDGRTAACVSLRTDLESPRHVVDTIQTYSIEPEISGGGFGAWSDGRTAGCVSLRTDLESPRHVVDTIQTYSIDPEISGRGFGAWSDGRTAGCVSLRTDLESPRHVVDTIQTFSIEPEISGGRFGAWSDGRTAGCVSLRTDLESPRHVVDTIQNFSIEPEISGGGFGAWSDGRRAGGVSCHTDPESPPYSLDIIRTLSIEPEISEVQPVVLEEGNCVSSDAGEPPHAALNFVLGYLGTRELLVIESVCKSLQSTAEDDPFFWRNINICGKVDVKITDDILLKLTSKAQGGLESLSLVNCVMISDNGLNEVLFNNPKVTKLCVPGCTRLTIGGIVDSLKAFKLKGRPGLKHLSIAGMYGVTEAHFKELEKLLLGTDNLTQLNTHEPRFYRGGIHFPSCNDGRAIDIERCPKCMNMRIVYDCPVVGCKGIKEGDTDPNANAQRCRGCTLCIARCNWCGRCIDETVHEETFSLDLRCIDCGKKISKCE</sequence>
<dbReference type="AlphaFoldDB" id="A0A6J1FZJ0"/>
<dbReference type="PANTHER" id="PTHR13382:SF22">
    <property type="entry name" value="F-BOX PROTEIN SKIP14"/>
    <property type="match status" value="1"/>
</dbReference>
<keyword evidence="2" id="KW-1185">Reference proteome</keyword>
<organism evidence="2 3">
    <name type="scientific">Cucurbita moschata</name>
    <name type="common">Winter crookneck squash</name>
    <name type="synonym">Cucurbita pepo var. moschata</name>
    <dbReference type="NCBI Taxonomy" id="3662"/>
    <lineage>
        <taxon>Eukaryota</taxon>
        <taxon>Viridiplantae</taxon>
        <taxon>Streptophyta</taxon>
        <taxon>Embryophyta</taxon>
        <taxon>Tracheophyta</taxon>
        <taxon>Spermatophyta</taxon>
        <taxon>Magnoliopsida</taxon>
        <taxon>eudicotyledons</taxon>
        <taxon>Gunneridae</taxon>
        <taxon>Pentapetalae</taxon>
        <taxon>rosids</taxon>
        <taxon>fabids</taxon>
        <taxon>Cucurbitales</taxon>
        <taxon>Cucurbitaceae</taxon>
        <taxon>Cucurbiteae</taxon>
        <taxon>Cucurbita</taxon>
    </lineage>
</organism>
<feature type="domain" description="F-box" evidence="1">
    <location>
        <begin position="679"/>
        <end position="726"/>
    </location>
</feature>
<dbReference type="GO" id="GO:0005737">
    <property type="term" value="C:cytoplasm"/>
    <property type="evidence" value="ECO:0007669"/>
    <property type="project" value="TreeGrafter"/>
</dbReference>
<evidence type="ECO:0000313" key="2">
    <source>
        <dbReference type="Proteomes" id="UP000504609"/>
    </source>
</evidence>
<dbReference type="InterPro" id="IPR001810">
    <property type="entry name" value="F-box_dom"/>
</dbReference>
<dbReference type="SUPFAM" id="SSF52047">
    <property type="entry name" value="RNI-like"/>
    <property type="match status" value="1"/>
</dbReference>
<reference evidence="3" key="1">
    <citation type="submission" date="2025-08" db="UniProtKB">
        <authorList>
            <consortium name="RefSeq"/>
        </authorList>
    </citation>
    <scope>IDENTIFICATION</scope>
    <source>
        <tissue evidence="3">Young leaves</tissue>
    </source>
</reference>
<dbReference type="InterPro" id="IPR032675">
    <property type="entry name" value="LRR_dom_sf"/>
</dbReference>
<gene>
    <name evidence="3" type="primary">LOC111449320</name>
</gene>
<dbReference type="Proteomes" id="UP000504609">
    <property type="component" value="Unplaced"/>
</dbReference>
<dbReference type="GeneID" id="111449320"/>
<dbReference type="Gene3D" id="3.80.10.10">
    <property type="entry name" value="Ribonuclease Inhibitor"/>
    <property type="match status" value="1"/>
</dbReference>
<evidence type="ECO:0000259" key="1">
    <source>
        <dbReference type="PROSITE" id="PS50181"/>
    </source>
</evidence>
<protein>
    <submittedName>
        <fullName evidence="3">Uncharacterized protein LOC111449320 isoform X1</fullName>
    </submittedName>
</protein>
<dbReference type="RefSeq" id="XP_022944934.1">
    <property type="nucleotide sequence ID" value="XM_023089166.1"/>
</dbReference>
<evidence type="ECO:0000313" key="3">
    <source>
        <dbReference type="RefSeq" id="XP_022944934.1"/>
    </source>
</evidence>
<dbReference type="PANTHER" id="PTHR13382">
    <property type="entry name" value="MITOCHONDRIAL ATP SYNTHASE COUPLING FACTOR B"/>
    <property type="match status" value="1"/>
</dbReference>
<name>A0A6J1FZJ0_CUCMO</name>
<dbReference type="InterPro" id="IPR050648">
    <property type="entry name" value="F-box_LRR-repeat"/>
</dbReference>
<dbReference type="KEGG" id="cmos:111449320"/>